<organism evidence="2 3">
    <name type="scientific">Legionella antarctica</name>
    <dbReference type="NCBI Taxonomy" id="2708020"/>
    <lineage>
        <taxon>Bacteria</taxon>
        <taxon>Pseudomonadati</taxon>
        <taxon>Pseudomonadota</taxon>
        <taxon>Gammaproteobacteria</taxon>
        <taxon>Legionellales</taxon>
        <taxon>Legionellaceae</taxon>
        <taxon>Legionella</taxon>
    </lineage>
</organism>
<feature type="domain" description="AsmA" evidence="1">
    <location>
        <begin position="1"/>
        <end position="200"/>
    </location>
</feature>
<dbReference type="PANTHER" id="PTHR30441:SF4">
    <property type="entry name" value="PROTEIN ASMA"/>
    <property type="match status" value="1"/>
</dbReference>
<dbReference type="GO" id="GO:0090313">
    <property type="term" value="P:regulation of protein targeting to membrane"/>
    <property type="evidence" value="ECO:0007669"/>
    <property type="project" value="TreeGrafter"/>
</dbReference>
<dbReference type="Proteomes" id="UP000502894">
    <property type="component" value="Chromosome"/>
</dbReference>
<proteinExistence type="predicted"/>
<evidence type="ECO:0000313" key="2">
    <source>
        <dbReference type="EMBL" id="BCA95944.1"/>
    </source>
</evidence>
<evidence type="ECO:0000259" key="1">
    <source>
        <dbReference type="Pfam" id="PF05170"/>
    </source>
</evidence>
<reference evidence="2" key="1">
    <citation type="journal article" date="2020" name="Microbiol. Resour. Announc.">
        <title>Complete Genome Sequence of Novel Psychrotolerant Legionella Strain TUM19329, Isolated from Antarctic Lake Sediment.</title>
        <authorList>
            <person name="Shimada S."/>
            <person name="Nakai R."/>
            <person name="Aoki K."/>
            <person name="Shimoeda N."/>
            <person name="Ohno G."/>
            <person name="Miyazaki Y."/>
            <person name="Kudoh S."/>
            <person name="Imura S."/>
            <person name="Watanabe K."/>
            <person name="Ishii Y."/>
            <person name="Tateda K."/>
        </authorList>
    </citation>
    <scope>NUCLEOTIDE SEQUENCE [LARGE SCALE GENOMIC DNA]</scope>
    <source>
        <strain evidence="2">TUM19329</strain>
    </source>
</reference>
<dbReference type="AlphaFoldDB" id="A0A6F8T5I1"/>
<name>A0A6F8T5I1_9GAMM</name>
<dbReference type="PANTHER" id="PTHR30441">
    <property type="entry name" value="DUF748 DOMAIN-CONTAINING PROTEIN"/>
    <property type="match status" value="1"/>
</dbReference>
<dbReference type="RefSeq" id="WP_173237415.1">
    <property type="nucleotide sequence ID" value="NZ_AP022839.1"/>
</dbReference>
<sequence>MKLLGKIALTLLSLLLVTSIILWVLAKNINPETIKKLVGSQITTLTHKQSHIDGTISWQLFPRPGLKFSKIIIGDTKLNEEYSLAIDTMLLNLKISPLLSGKFVFSQVNIDGLNARVNQNVTKPAKPTDQLENSHTSKSTYGEQFAIERLLVSHGQIIINNNGYFTVFKNLQIGVEHFNLQNIPFTVQVKTKLTEYNSNPLIKANINFKGRLNLAPSILNQLQNGIIQSAAEGQILLQNISLNQFVIKKISATLKTGKESIQLNPLTLSLYNGESIGNLDYGIAMKQFSLNQTATNLNGKQLMGILLGHEIIHGGLDYSI</sequence>
<dbReference type="EMBL" id="AP022839">
    <property type="protein sequence ID" value="BCA95944.1"/>
    <property type="molecule type" value="Genomic_DNA"/>
</dbReference>
<keyword evidence="3" id="KW-1185">Reference proteome</keyword>
<gene>
    <name evidence="2" type="ORF">TUM19329_23050</name>
</gene>
<accession>A0A6F8T5I1</accession>
<dbReference type="GO" id="GO:0005886">
    <property type="term" value="C:plasma membrane"/>
    <property type="evidence" value="ECO:0007669"/>
    <property type="project" value="TreeGrafter"/>
</dbReference>
<dbReference type="InterPro" id="IPR007844">
    <property type="entry name" value="AsmA"/>
</dbReference>
<dbReference type="KEGG" id="lant:TUM19329_23050"/>
<dbReference type="InterPro" id="IPR052894">
    <property type="entry name" value="AsmA-related"/>
</dbReference>
<evidence type="ECO:0000313" key="3">
    <source>
        <dbReference type="Proteomes" id="UP000502894"/>
    </source>
</evidence>
<protein>
    <recommendedName>
        <fullName evidence="1">AsmA domain-containing protein</fullName>
    </recommendedName>
</protein>
<dbReference type="Pfam" id="PF05170">
    <property type="entry name" value="AsmA"/>
    <property type="match status" value="1"/>
</dbReference>